<dbReference type="PROSITE" id="PS00739">
    <property type="entry name" value="ADOHCYASE_2"/>
    <property type="match status" value="1"/>
</dbReference>
<proteinExistence type="inferred from homology"/>
<evidence type="ECO:0000256" key="2">
    <source>
        <dbReference type="ARBA" id="ARBA00022563"/>
    </source>
</evidence>
<feature type="binding site" evidence="6">
    <location>
        <position position="176"/>
    </location>
    <ligand>
        <name>substrate</name>
    </ligand>
</feature>
<dbReference type="EC" id="3.13.2.1" evidence="5 8"/>
<evidence type="ECO:0000313" key="11">
    <source>
        <dbReference type="EMBL" id="NMC63001.1"/>
    </source>
</evidence>
<comment type="pathway">
    <text evidence="8">Amino-acid biosynthesis; L-homocysteine biosynthesis; L-homocysteine from S-adenosyl-L-homocysteine: step 1/1.</text>
</comment>
<dbReference type="CDD" id="cd00401">
    <property type="entry name" value="SAHH"/>
    <property type="match status" value="1"/>
</dbReference>
<evidence type="ECO:0000259" key="10">
    <source>
        <dbReference type="SMART" id="SM00997"/>
    </source>
</evidence>
<dbReference type="EMBL" id="JAAZON010000327">
    <property type="protein sequence ID" value="NMC63001.1"/>
    <property type="molecule type" value="Genomic_DNA"/>
</dbReference>
<comment type="similarity">
    <text evidence="1 9">Belongs to the adenosylhomocysteinase family.</text>
</comment>
<comment type="catalytic activity">
    <reaction evidence="8">
        <text>S-adenosyl-L-homocysteine + H2O = L-homocysteine + adenosine</text>
        <dbReference type="Rhea" id="RHEA:21708"/>
        <dbReference type="ChEBI" id="CHEBI:15377"/>
        <dbReference type="ChEBI" id="CHEBI:16335"/>
        <dbReference type="ChEBI" id="CHEBI:57856"/>
        <dbReference type="ChEBI" id="CHEBI:58199"/>
        <dbReference type="EC" id="3.13.2.1"/>
    </reaction>
</comment>
<feature type="binding site" evidence="7">
    <location>
        <begin position="289"/>
        <end position="291"/>
    </location>
    <ligand>
        <name>NAD(+)</name>
        <dbReference type="ChEBI" id="CHEBI:57540"/>
    </ligand>
</feature>
<dbReference type="PROSITE" id="PS00738">
    <property type="entry name" value="ADOHCYASE_1"/>
    <property type="match status" value="1"/>
</dbReference>
<comment type="cofactor">
    <cofactor evidence="7 8">
        <name>NAD(+)</name>
        <dbReference type="ChEBI" id="CHEBI:57540"/>
    </cofactor>
    <text evidence="7 8">Binds 1 NAD(+) per subunit.</text>
</comment>
<name>A0A7X9FRW6_9DELT</name>
<evidence type="ECO:0000256" key="4">
    <source>
        <dbReference type="ARBA" id="ARBA00023027"/>
    </source>
</evidence>
<feature type="binding site" evidence="7">
    <location>
        <position position="233"/>
    </location>
    <ligand>
        <name>NAD(+)</name>
        <dbReference type="ChEBI" id="CHEBI:57540"/>
    </ligand>
</feature>
<sequence length="423" mass="46661">DISLAEWGRKEIDMAEKEMPGLMALRAEYGQSKPLKGARIAGCLHMTIETAVLIETLKTLGAEVRWSSCNIYSTQDQAAAAIAATGTPVFAWKGETLEDYDWCIEKSLMFGDKGPNLLLDDGGDLTKMVHEKFPHLLPDICGVSEETTTGVARLYQMQEKGELRIPAFNVNDSVTKSKFDNLYGCRESLSDGIKRATGVMVAGKVVVIAGYGDVGKGCAQAMRGLGARVLITEIDPIIALQASMEGYPVVTMEEAAPLGDIFVTATGNMKIITDRHFLAMKDQAILCNIGHFDHEIDMAWLENNPEVREYQVKPQVDKFVMPNGRELIILARGRLVNLGCGEGHPSFVMSTSFTNQSLAQIELYTKKGQYKICVYTLPKILDEKVARLHLNKLGVHLTTLTKEQAEYIGVPIEGPYKSAQYRY</sequence>
<dbReference type="AlphaFoldDB" id="A0A7X9FRW6"/>
<dbReference type="GO" id="GO:0006730">
    <property type="term" value="P:one-carbon metabolic process"/>
    <property type="evidence" value="ECO:0007669"/>
    <property type="project" value="UniProtKB-UniRule"/>
</dbReference>
<feature type="binding site" evidence="6">
    <location>
        <position position="121"/>
    </location>
    <ligand>
        <name>substrate</name>
    </ligand>
</feature>
<evidence type="ECO:0000256" key="7">
    <source>
        <dbReference type="PIRSR" id="PIRSR001109-2"/>
    </source>
</evidence>
<dbReference type="GO" id="GO:0033353">
    <property type="term" value="P:S-adenosylmethionine cycle"/>
    <property type="evidence" value="ECO:0007669"/>
    <property type="project" value="TreeGrafter"/>
</dbReference>
<feature type="binding site" evidence="7">
    <location>
        <begin position="147"/>
        <end position="149"/>
    </location>
    <ligand>
        <name>NAD(+)</name>
        <dbReference type="ChEBI" id="CHEBI:57540"/>
    </ligand>
</feature>
<dbReference type="InterPro" id="IPR000043">
    <property type="entry name" value="Adenosylhomocysteinase-like"/>
</dbReference>
<dbReference type="FunFam" id="3.40.50.720:FF:000004">
    <property type="entry name" value="Adenosylhomocysteinase"/>
    <property type="match status" value="1"/>
</dbReference>
<dbReference type="PIRSF" id="PIRSF001109">
    <property type="entry name" value="Ad_hcy_hydrolase"/>
    <property type="match status" value="1"/>
</dbReference>
<feature type="domain" description="S-adenosyl-L-homocysteine hydrolase NAD binding" evidence="10">
    <location>
        <begin position="181"/>
        <end position="343"/>
    </location>
</feature>
<protein>
    <recommendedName>
        <fullName evidence="5 8">Adenosylhomocysteinase</fullName>
        <ecNumber evidence="5 8">3.13.2.1</ecNumber>
    </recommendedName>
</protein>
<evidence type="ECO:0000256" key="5">
    <source>
        <dbReference type="NCBIfam" id="TIGR00936"/>
    </source>
</evidence>
<reference evidence="11 12" key="1">
    <citation type="journal article" date="2020" name="Biotechnol. Biofuels">
        <title>New insights from the biogas microbiome by comprehensive genome-resolved metagenomics of nearly 1600 species originating from multiple anaerobic digesters.</title>
        <authorList>
            <person name="Campanaro S."/>
            <person name="Treu L."/>
            <person name="Rodriguez-R L.M."/>
            <person name="Kovalovszki A."/>
            <person name="Ziels R.M."/>
            <person name="Maus I."/>
            <person name="Zhu X."/>
            <person name="Kougias P.G."/>
            <person name="Basile A."/>
            <person name="Luo G."/>
            <person name="Schluter A."/>
            <person name="Konstantinidis K.T."/>
            <person name="Angelidaki I."/>
        </authorList>
    </citation>
    <scope>NUCLEOTIDE SEQUENCE [LARGE SCALE GENOMIC DNA]</scope>
    <source>
        <strain evidence="11">AS27yjCOA_65</strain>
    </source>
</reference>
<evidence type="ECO:0000256" key="9">
    <source>
        <dbReference type="RuleBase" id="RU004166"/>
    </source>
</evidence>
<dbReference type="Pfam" id="PF05221">
    <property type="entry name" value="AdoHcyase"/>
    <property type="match status" value="1"/>
</dbReference>
<dbReference type="Gene3D" id="3.40.50.720">
    <property type="entry name" value="NAD(P)-binding Rossmann-like Domain"/>
    <property type="match status" value="1"/>
</dbReference>
<dbReference type="SUPFAM" id="SSF51735">
    <property type="entry name" value="NAD(P)-binding Rossmann-fold domains"/>
    <property type="match status" value="1"/>
</dbReference>
<evidence type="ECO:0000256" key="3">
    <source>
        <dbReference type="ARBA" id="ARBA00022801"/>
    </source>
</evidence>
<dbReference type="PANTHER" id="PTHR23420:SF0">
    <property type="entry name" value="ADENOSYLHOMOCYSTEINASE"/>
    <property type="match status" value="1"/>
</dbReference>
<feature type="binding site" evidence="6">
    <location>
        <position position="180"/>
    </location>
    <ligand>
        <name>substrate</name>
    </ligand>
</feature>
<evidence type="ECO:0000313" key="12">
    <source>
        <dbReference type="Proteomes" id="UP000524246"/>
    </source>
</evidence>
<dbReference type="SMART" id="SM00997">
    <property type="entry name" value="AdoHcyase_NAD"/>
    <property type="match status" value="1"/>
</dbReference>
<feature type="binding site" evidence="7">
    <location>
        <position position="337"/>
    </location>
    <ligand>
        <name>NAD(+)</name>
        <dbReference type="ChEBI" id="CHEBI:57540"/>
    </ligand>
</feature>
<dbReference type="NCBIfam" id="NF004005">
    <property type="entry name" value="PRK05476.2-3"/>
    <property type="match status" value="1"/>
</dbReference>
<feature type="binding site" evidence="6">
    <location>
        <position position="146"/>
    </location>
    <ligand>
        <name>substrate</name>
    </ligand>
</feature>
<keyword evidence="3 8" id="KW-0378">Hydrolase</keyword>
<dbReference type="PANTHER" id="PTHR23420">
    <property type="entry name" value="ADENOSYLHOMOCYSTEINASE"/>
    <property type="match status" value="1"/>
</dbReference>
<keyword evidence="4 7" id="KW-0520">NAD</keyword>
<feature type="binding site" evidence="6">
    <location>
        <position position="47"/>
    </location>
    <ligand>
        <name>substrate</name>
    </ligand>
</feature>
<dbReference type="NCBIfam" id="TIGR00936">
    <property type="entry name" value="ahcY"/>
    <property type="match status" value="1"/>
</dbReference>
<dbReference type="InterPro" id="IPR036291">
    <property type="entry name" value="NAD(P)-bd_dom_sf"/>
</dbReference>
<dbReference type="InterPro" id="IPR042172">
    <property type="entry name" value="Adenosylhomocyst_ase-like_sf"/>
</dbReference>
<feature type="binding site" evidence="7">
    <location>
        <position position="344"/>
    </location>
    <ligand>
        <name>NAD(+)</name>
        <dbReference type="ChEBI" id="CHEBI:57540"/>
    </ligand>
</feature>
<dbReference type="InterPro" id="IPR020082">
    <property type="entry name" value="S-Ado-L-homoCys_hydrolase_CS"/>
</dbReference>
<organism evidence="11 12">
    <name type="scientific">SAR324 cluster bacterium</name>
    <dbReference type="NCBI Taxonomy" id="2024889"/>
    <lineage>
        <taxon>Bacteria</taxon>
        <taxon>Deltaproteobacteria</taxon>
        <taxon>SAR324 cluster</taxon>
    </lineage>
</organism>
<dbReference type="Proteomes" id="UP000524246">
    <property type="component" value="Unassembled WGS sequence"/>
</dbReference>
<accession>A0A7X9FRW6</accession>
<dbReference type="UniPathway" id="UPA00314">
    <property type="reaction ID" value="UER00076"/>
</dbReference>
<dbReference type="InterPro" id="IPR015878">
    <property type="entry name" value="Ado_hCys_hydrolase_NAD-bd"/>
</dbReference>
<feature type="non-terminal residue" evidence="11">
    <location>
        <position position="1"/>
    </location>
</feature>
<evidence type="ECO:0000256" key="1">
    <source>
        <dbReference type="ARBA" id="ARBA00007122"/>
    </source>
</evidence>
<evidence type="ECO:0000256" key="6">
    <source>
        <dbReference type="PIRSR" id="PIRSR001109-1"/>
    </source>
</evidence>
<evidence type="ECO:0000256" key="8">
    <source>
        <dbReference type="RuleBase" id="RU000548"/>
    </source>
</evidence>
<gene>
    <name evidence="11" type="ORF">GYA55_07510</name>
</gene>
<dbReference type="SMART" id="SM00996">
    <property type="entry name" value="AdoHcyase"/>
    <property type="match status" value="1"/>
</dbReference>
<dbReference type="GO" id="GO:0004013">
    <property type="term" value="F:adenosylhomocysteinase activity"/>
    <property type="evidence" value="ECO:0007669"/>
    <property type="project" value="UniProtKB-UniRule"/>
</dbReference>
<dbReference type="Pfam" id="PF00670">
    <property type="entry name" value="AdoHcyase_NAD"/>
    <property type="match status" value="1"/>
</dbReference>
<dbReference type="SUPFAM" id="SSF52283">
    <property type="entry name" value="Formate/glycerate dehydrogenase catalytic domain-like"/>
    <property type="match status" value="1"/>
</dbReference>
<dbReference type="GO" id="GO:0005829">
    <property type="term" value="C:cytosol"/>
    <property type="evidence" value="ECO:0007669"/>
    <property type="project" value="TreeGrafter"/>
</dbReference>
<dbReference type="Gene3D" id="3.40.50.1480">
    <property type="entry name" value="Adenosylhomocysteinase-like"/>
    <property type="match status" value="3"/>
</dbReference>
<dbReference type="HAMAP" id="MF_00563">
    <property type="entry name" value="AdoHcyase"/>
    <property type="match status" value="1"/>
</dbReference>
<feature type="binding site" evidence="7">
    <location>
        <begin position="212"/>
        <end position="217"/>
    </location>
    <ligand>
        <name>NAD(+)</name>
        <dbReference type="ChEBI" id="CHEBI:57540"/>
    </ligand>
</feature>
<comment type="caution">
    <text evidence="11">The sequence shown here is derived from an EMBL/GenBank/DDBJ whole genome shotgun (WGS) entry which is preliminary data.</text>
</comment>
<keyword evidence="2 8" id="KW-0554">One-carbon metabolism</keyword>